<evidence type="ECO:0000313" key="6">
    <source>
        <dbReference type="EMBL" id="KHT62661.1"/>
    </source>
</evidence>
<dbReference type="Pfam" id="PF00126">
    <property type="entry name" value="HTH_1"/>
    <property type="match status" value="1"/>
</dbReference>
<evidence type="ECO:0000259" key="5">
    <source>
        <dbReference type="PROSITE" id="PS50931"/>
    </source>
</evidence>
<dbReference type="InterPro" id="IPR005119">
    <property type="entry name" value="LysR_subst-bd"/>
</dbReference>
<dbReference type="PANTHER" id="PTHR30126">
    <property type="entry name" value="HTH-TYPE TRANSCRIPTIONAL REGULATOR"/>
    <property type="match status" value="1"/>
</dbReference>
<evidence type="ECO:0000256" key="4">
    <source>
        <dbReference type="ARBA" id="ARBA00023163"/>
    </source>
</evidence>
<dbReference type="CDD" id="cd05466">
    <property type="entry name" value="PBP2_LTTR_substrate"/>
    <property type="match status" value="1"/>
</dbReference>
<dbReference type="SUPFAM" id="SSF46785">
    <property type="entry name" value="Winged helix' DNA-binding domain"/>
    <property type="match status" value="1"/>
</dbReference>
<dbReference type="InterPro" id="IPR036388">
    <property type="entry name" value="WH-like_DNA-bd_sf"/>
</dbReference>
<dbReference type="Proteomes" id="UP000031278">
    <property type="component" value="Unassembled WGS sequence"/>
</dbReference>
<dbReference type="SUPFAM" id="SSF53850">
    <property type="entry name" value="Periplasmic binding protein-like II"/>
    <property type="match status" value="1"/>
</dbReference>
<dbReference type="Pfam" id="PF03466">
    <property type="entry name" value="LysR_substrate"/>
    <property type="match status" value="1"/>
</dbReference>
<evidence type="ECO:0000256" key="1">
    <source>
        <dbReference type="ARBA" id="ARBA00009437"/>
    </source>
</evidence>
<organism evidence="6 7">
    <name type="scientific">Photobacterium gaetbulicola</name>
    <dbReference type="NCBI Taxonomy" id="1295392"/>
    <lineage>
        <taxon>Bacteria</taxon>
        <taxon>Pseudomonadati</taxon>
        <taxon>Pseudomonadota</taxon>
        <taxon>Gammaproteobacteria</taxon>
        <taxon>Vibrionales</taxon>
        <taxon>Vibrionaceae</taxon>
        <taxon>Photobacterium</taxon>
    </lineage>
</organism>
<dbReference type="Gene3D" id="1.10.10.10">
    <property type="entry name" value="Winged helix-like DNA-binding domain superfamily/Winged helix DNA-binding domain"/>
    <property type="match status" value="1"/>
</dbReference>
<feature type="domain" description="HTH lysR-type" evidence="5">
    <location>
        <begin position="1"/>
        <end position="59"/>
    </location>
</feature>
<proteinExistence type="inferred from homology"/>
<dbReference type="InterPro" id="IPR000847">
    <property type="entry name" value="LysR_HTH_N"/>
</dbReference>
<dbReference type="GO" id="GO:0000976">
    <property type="term" value="F:transcription cis-regulatory region binding"/>
    <property type="evidence" value="ECO:0007669"/>
    <property type="project" value="TreeGrafter"/>
</dbReference>
<keyword evidence="3" id="KW-0238">DNA-binding</keyword>
<name>A0A0B9GVA9_9GAMM</name>
<dbReference type="Gene3D" id="3.40.190.290">
    <property type="match status" value="1"/>
</dbReference>
<evidence type="ECO:0000256" key="2">
    <source>
        <dbReference type="ARBA" id="ARBA00023015"/>
    </source>
</evidence>
<reference evidence="6 7" key="1">
    <citation type="submission" date="2014-12" db="EMBL/GenBank/DDBJ databases">
        <title>Genome sequencing of Photobacterium gaetbulicola AD005a.</title>
        <authorList>
            <person name="Adrian T.G.S."/>
            <person name="Chan K.G."/>
        </authorList>
    </citation>
    <scope>NUCLEOTIDE SEQUENCE [LARGE SCALE GENOMIC DNA]</scope>
    <source>
        <strain evidence="6 7">AD005a</strain>
    </source>
</reference>
<dbReference type="RefSeq" id="WP_039464467.1">
    <property type="nucleotide sequence ID" value="NZ_JWLZ01000174.1"/>
</dbReference>
<comment type="caution">
    <text evidence="6">The sequence shown here is derived from an EMBL/GenBank/DDBJ whole genome shotgun (WGS) entry which is preliminary data.</text>
</comment>
<keyword evidence="2" id="KW-0805">Transcription regulation</keyword>
<dbReference type="FunFam" id="1.10.10.10:FF:000001">
    <property type="entry name" value="LysR family transcriptional regulator"/>
    <property type="match status" value="1"/>
</dbReference>
<protein>
    <submittedName>
        <fullName evidence="6">LysR family transcriptional regulator</fullName>
    </submittedName>
</protein>
<sequence>MYSFEQLKMFVAVCECGSFSAAARKHQRAQSGVSQSVSNLEIALNQTLFDRSSNMPTLTAQGEALLPIARAILLQQQRLDQKVMALDADEEHELVVAIEESVVEPGLLGQITAVGEQYPMTRIELISASTFDIKAMVSEGRAHIGVVYSDGKILEDTEFATVGYNRFLTLAAPQHPLAHKTALKDDDLRNYRQIVQRSSSGKELWFSYAISSQVWYANNHQLLLELAAQGLGWAIVPESLAASYVEQGKLAVLDLAYEPDGWLTTVDVIQTRRHSEGPVRQALLQILEKTLAAKPRL</sequence>
<dbReference type="GO" id="GO:0003700">
    <property type="term" value="F:DNA-binding transcription factor activity"/>
    <property type="evidence" value="ECO:0007669"/>
    <property type="project" value="InterPro"/>
</dbReference>
<gene>
    <name evidence="6" type="ORF">RJ45_16305</name>
</gene>
<dbReference type="PROSITE" id="PS50931">
    <property type="entry name" value="HTH_LYSR"/>
    <property type="match status" value="1"/>
</dbReference>
<dbReference type="EMBL" id="JWLZ01000174">
    <property type="protein sequence ID" value="KHT62661.1"/>
    <property type="molecule type" value="Genomic_DNA"/>
</dbReference>
<evidence type="ECO:0000256" key="3">
    <source>
        <dbReference type="ARBA" id="ARBA00023125"/>
    </source>
</evidence>
<evidence type="ECO:0000313" key="7">
    <source>
        <dbReference type="Proteomes" id="UP000031278"/>
    </source>
</evidence>
<dbReference type="InterPro" id="IPR036390">
    <property type="entry name" value="WH_DNA-bd_sf"/>
</dbReference>
<dbReference type="AlphaFoldDB" id="A0A0B9GVA9"/>
<comment type="similarity">
    <text evidence="1">Belongs to the LysR transcriptional regulatory family.</text>
</comment>
<accession>A0A0B9GVA9</accession>
<keyword evidence="4" id="KW-0804">Transcription</keyword>
<dbReference type="PANTHER" id="PTHR30126:SF91">
    <property type="entry name" value="LYSR FAMILY TRANSCRIPTIONAL REGULATOR"/>
    <property type="match status" value="1"/>
</dbReference>